<dbReference type="CDD" id="cd03441">
    <property type="entry name" value="R_hydratase_like"/>
    <property type="match status" value="1"/>
</dbReference>
<gene>
    <name evidence="3" type="ORF">ACFQGD_30150</name>
</gene>
<reference evidence="4" key="1">
    <citation type="journal article" date="2019" name="Int. J. Syst. Evol. Microbiol.">
        <title>The Global Catalogue of Microorganisms (GCM) 10K type strain sequencing project: providing services to taxonomists for standard genome sequencing and annotation.</title>
        <authorList>
            <consortium name="The Broad Institute Genomics Platform"/>
            <consortium name="The Broad Institute Genome Sequencing Center for Infectious Disease"/>
            <person name="Wu L."/>
            <person name="Ma J."/>
        </authorList>
    </citation>
    <scope>NUCLEOTIDE SEQUENCE [LARGE SCALE GENOMIC DNA]</scope>
    <source>
        <strain evidence="4">KCTC 32255</strain>
    </source>
</reference>
<name>A0ABW2CBF8_9PSEU</name>
<dbReference type="Proteomes" id="UP001596337">
    <property type="component" value="Unassembled WGS sequence"/>
</dbReference>
<dbReference type="RefSeq" id="WP_345402099.1">
    <property type="nucleotide sequence ID" value="NZ_BAABLA010000109.1"/>
</dbReference>
<comment type="similarity">
    <text evidence="1">Belongs to the UPF0336 family.</text>
</comment>
<accession>A0ABW2CBF8</accession>
<dbReference type="InterPro" id="IPR050965">
    <property type="entry name" value="UPF0336/Enoyl-CoA_hydratase"/>
</dbReference>
<sequence length="149" mass="15933">MVLDQSFIGRTYPPGTPYQVSREKIAEFATAIGDTSKLSRDPEVARAAGHPDVVAPPTFLIILTLGVIDTLATDPDLGLDYGRMVHGDQSFTHHRPVTAGDRLTASTTIEDIMARAGNDFLTVRVEVADDAGEPVCTAKAQLVVRGEDA</sequence>
<dbReference type="HAMAP" id="MF_00799">
    <property type="entry name" value="UPF0336"/>
    <property type="match status" value="1"/>
</dbReference>
<evidence type="ECO:0000256" key="1">
    <source>
        <dbReference type="HAMAP-Rule" id="MF_00799"/>
    </source>
</evidence>
<dbReference type="EMBL" id="JBHSXX010000001">
    <property type="protein sequence ID" value="MFC6871394.1"/>
    <property type="molecule type" value="Genomic_DNA"/>
</dbReference>
<dbReference type="InterPro" id="IPR029069">
    <property type="entry name" value="HotDog_dom_sf"/>
</dbReference>
<dbReference type="PIRSF" id="PIRSF018072">
    <property type="entry name" value="UCP018072"/>
    <property type="match status" value="1"/>
</dbReference>
<organism evidence="3 4">
    <name type="scientific">Haloechinothrix salitolerans</name>
    <dbReference type="NCBI Taxonomy" id="926830"/>
    <lineage>
        <taxon>Bacteria</taxon>
        <taxon>Bacillati</taxon>
        <taxon>Actinomycetota</taxon>
        <taxon>Actinomycetes</taxon>
        <taxon>Pseudonocardiales</taxon>
        <taxon>Pseudonocardiaceae</taxon>
        <taxon>Haloechinothrix</taxon>
    </lineage>
</organism>
<protein>
    <recommendedName>
        <fullName evidence="1">UPF0336 protein ACFQGD_30150</fullName>
    </recommendedName>
</protein>
<dbReference type="SUPFAM" id="SSF54637">
    <property type="entry name" value="Thioesterase/thiol ester dehydrase-isomerase"/>
    <property type="match status" value="1"/>
</dbReference>
<feature type="domain" description="FAS1-like dehydratase" evidence="2">
    <location>
        <begin position="6"/>
        <end position="137"/>
    </location>
</feature>
<dbReference type="InterPro" id="IPR039569">
    <property type="entry name" value="FAS1-like_DH_region"/>
</dbReference>
<dbReference type="PANTHER" id="PTHR43437">
    <property type="entry name" value="HYDROXYACYL-THIOESTER DEHYDRATASE TYPE 2, MITOCHONDRIAL-RELATED"/>
    <property type="match status" value="1"/>
</dbReference>
<dbReference type="InterPro" id="IPR016709">
    <property type="entry name" value="HadA-like"/>
</dbReference>
<dbReference type="PANTHER" id="PTHR43437:SF3">
    <property type="entry name" value="HYDROXYACYL-THIOESTER DEHYDRATASE TYPE 2, MITOCHONDRIAL"/>
    <property type="match status" value="1"/>
</dbReference>
<dbReference type="Gene3D" id="3.10.129.10">
    <property type="entry name" value="Hotdog Thioesterase"/>
    <property type="match status" value="1"/>
</dbReference>
<evidence type="ECO:0000313" key="4">
    <source>
        <dbReference type="Proteomes" id="UP001596337"/>
    </source>
</evidence>
<dbReference type="Pfam" id="PF13452">
    <property type="entry name" value="FAS1_DH_region"/>
    <property type="match status" value="1"/>
</dbReference>
<proteinExistence type="inferred from homology"/>
<comment type="caution">
    <text evidence="3">The sequence shown here is derived from an EMBL/GenBank/DDBJ whole genome shotgun (WGS) entry which is preliminary data.</text>
</comment>
<evidence type="ECO:0000313" key="3">
    <source>
        <dbReference type="EMBL" id="MFC6871394.1"/>
    </source>
</evidence>
<evidence type="ECO:0000259" key="2">
    <source>
        <dbReference type="Pfam" id="PF13452"/>
    </source>
</evidence>
<keyword evidence="4" id="KW-1185">Reference proteome</keyword>